<dbReference type="GO" id="GO:0003700">
    <property type="term" value="F:DNA-binding transcription factor activity"/>
    <property type="evidence" value="ECO:0007669"/>
    <property type="project" value="UniProtKB-UniRule"/>
</dbReference>
<evidence type="ECO:0000256" key="8">
    <source>
        <dbReference type="PROSITE-ProRule" id="PRU00071"/>
    </source>
</evidence>
<organism evidence="12">
    <name type="scientific">Eucalyptus grandis</name>
    <name type="common">Flooded gum</name>
    <dbReference type="NCBI Taxonomy" id="71139"/>
    <lineage>
        <taxon>Eukaryota</taxon>
        <taxon>Viridiplantae</taxon>
        <taxon>Streptophyta</taxon>
        <taxon>Embryophyta</taxon>
        <taxon>Tracheophyta</taxon>
        <taxon>Spermatophyta</taxon>
        <taxon>Magnoliopsida</taxon>
        <taxon>eudicotyledons</taxon>
        <taxon>Gunneridae</taxon>
        <taxon>Pentapetalae</taxon>
        <taxon>rosids</taxon>
        <taxon>malvids</taxon>
        <taxon>Myrtales</taxon>
        <taxon>Myrtaceae</taxon>
        <taxon>Myrtoideae</taxon>
        <taxon>Eucalypteae</taxon>
        <taxon>Eucalyptus</taxon>
    </lineage>
</organism>
<dbReference type="InterPro" id="IPR003851">
    <property type="entry name" value="Znf_Dof"/>
</dbReference>
<dbReference type="GO" id="GO:0005634">
    <property type="term" value="C:nucleus"/>
    <property type="evidence" value="ECO:0007669"/>
    <property type="project" value="UniProtKB-SubCell"/>
</dbReference>
<evidence type="ECO:0000256" key="2">
    <source>
        <dbReference type="ARBA" id="ARBA00022771"/>
    </source>
</evidence>
<keyword evidence="4 9" id="KW-0805">Transcription regulation</keyword>
<feature type="compositionally biased region" description="Pro residues" evidence="10">
    <location>
        <begin position="73"/>
        <end position="87"/>
    </location>
</feature>
<evidence type="ECO:0000256" key="10">
    <source>
        <dbReference type="SAM" id="MobiDB-lite"/>
    </source>
</evidence>
<dbReference type="PANTHER" id="PTHR31992:SF289">
    <property type="entry name" value="DOF ZINC FINGER PROTEIN"/>
    <property type="match status" value="1"/>
</dbReference>
<evidence type="ECO:0000313" key="12">
    <source>
        <dbReference type="EMBL" id="KCW59309.1"/>
    </source>
</evidence>
<keyword evidence="5 8" id="KW-0238">DNA-binding</keyword>
<gene>
    <name evidence="12" type="ORF">EUGRSUZ_H01990</name>
</gene>
<dbReference type="OMA" id="HMVSTEP"/>
<dbReference type="Gramene" id="KCW59309">
    <property type="protein sequence ID" value="KCW59309"/>
    <property type="gene ID" value="EUGRSUZ_H01990"/>
</dbReference>
<dbReference type="Pfam" id="PF02701">
    <property type="entry name" value="Zn_ribbon_Dof"/>
    <property type="match status" value="1"/>
</dbReference>
<dbReference type="PANTHER" id="PTHR31992">
    <property type="entry name" value="DOF ZINC FINGER PROTEIN DOF1.4-RELATED"/>
    <property type="match status" value="1"/>
</dbReference>
<evidence type="ECO:0000256" key="5">
    <source>
        <dbReference type="ARBA" id="ARBA00023125"/>
    </source>
</evidence>
<evidence type="ECO:0000256" key="9">
    <source>
        <dbReference type="RuleBase" id="RU369094"/>
    </source>
</evidence>
<dbReference type="InterPro" id="IPR045174">
    <property type="entry name" value="Dof"/>
</dbReference>
<dbReference type="GO" id="GO:0008270">
    <property type="term" value="F:zinc ion binding"/>
    <property type="evidence" value="ECO:0007669"/>
    <property type="project" value="UniProtKB-KW"/>
</dbReference>
<evidence type="ECO:0000256" key="7">
    <source>
        <dbReference type="ARBA" id="ARBA00023242"/>
    </source>
</evidence>
<evidence type="ECO:0000256" key="3">
    <source>
        <dbReference type="ARBA" id="ARBA00022833"/>
    </source>
</evidence>
<dbReference type="GO" id="GO:0003677">
    <property type="term" value="F:DNA binding"/>
    <property type="evidence" value="ECO:0007669"/>
    <property type="project" value="UniProtKB-UniRule"/>
</dbReference>
<dbReference type="AlphaFoldDB" id="A0A059AZV3"/>
<dbReference type="EMBL" id="KK198760">
    <property type="protein sequence ID" value="KCW59309.1"/>
    <property type="molecule type" value="Genomic_DNA"/>
</dbReference>
<dbReference type="PROSITE" id="PS01361">
    <property type="entry name" value="ZF_DOF_1"/>
    <property type="match status" value="1"/>
</dbReference>
<feature type="region of interest" description="Disordered" evidence="10">
    <location>
        <begin position="71"/>
        <end position="125"/>
    </location>
</feature>
<keyword evidence="3 9" id="KW-0862">Zinc</keyword>
<dbReference type="PROSITE" id="PS50884">
    <property type="entry name" value="ZF_DOF_2"/>
    <property type="match status" value="1"/>
</dbReference>
<keyword evidence="1 9" id="KW-0479">Metal-binding</keyword>
<dbReference type="STRING" id="71139.A0A059AZV3"/>
<proteinExistence type="predicted"/>
<keyword evidence="6 9" id="KW-0804">Transcription</keyword>
<comment type="subcellular location">
    <subcellularLocation>
        <location evidence="8 9">Nucleus</location>
    </subcellularLocation>
</comment>
<reference evidence="12" key="1">
    <citation type="submission" date="2013-07" db="EMBL/GenBank/DDBJ databases">
        <title>The genome of Eucalyptus grandis.</title>
        <authorList>
            <person name="Schmutz J."/>
            <person name="Hayes R."/>
            <person name="Myburg A."/>
            <person name="Tuskan G."/>
            <person name="Grattapaglia D."/>
            <person name="Rokhsar D.S."/>
        </authorList>
    </citation>
    <scope>NUCLEOTIDE SEQUENCE</scope>
    <source>
        <tissue evidence="12">Leaf extractions</tissue>
    </source>
</reference>
<keyword evidence="2 8" id="KW-0863">Zinc-finger</keyword>
<evidence type="ECO:0000259" key="11">
    <source>
        <dbReference type="PROSITE" id="PS50884"/>
    </source>
</evidence>
<feature type="domain" description="Dof-type" evidence="11">
    <location>
        <begin position="124"/>
        <end position="178"/>
    </location>
</feature>
<dbReference type="eggNOG" id="ENOG502QRPD">
    <property type="taxonomic scope" value="Eukaryota"/>
</dbReference>
<accession>A0A059AZV3</accession>
<keyword evidence="7 8" id="KW-0539">Nucleus</keyword>
<dbReference type="InParanoid" id="A0A059AZV3"/>
<evidence type="ECO:0000256" key="1">
    <source>
        <dbReference type="ARBA" id="ARBA00022723"/>
    </source>
</evidence>
<comment type="function">
    <text evidence="9">Transcription factor that binds specifically to a 5'-AA[AG]G-3' consensus core sequence.</text>
</comment>
<evidence type="ECO:0000256" key="6">
    <source>
        <dbReference type="ARBA" id="ARBA00023163"/>
    </source>
</evidence>
<sequence>MSATLGEDDDEHLRHMTLRRQKAIQLNFLGQANIHPKRGEKKMIQELLGSPALIGERKISMNHGAVILEGMPSPSPCFSPSPTPSPPSSSSSAITKTTAQATATATTTGNGTSTTTNSSNPENLRCPRCDSANTKFCYYNNYNLTQPRHFCKTCRRYWTKGGALRNVPIGGGCRKNKSSAVSSSASKSSASKFKNLSSEIGRSSFVSAFDPEISQSQVLWASPQSSHILALLRANQNPNPSSLGHQASPFMTLKEETNLIGNHMMPEPGIAESAMNNARNLGMIDPLIHVPSSCTSFLRGNHQQIPHQLNHHQQNGIILSGEAQNSGIQSLYQRLRASTGNNYGYSEHSPAILSSMASTPPLSSSLSSSILESVPATATSELGYWNPAFCVSDLPNTNGSYP</sequence>
<protein>
    <recommendedName>
        <fullName evidence="9">Dof zinc finger protein</fullName>
    </recommendedName>
</protein>
<feature type="compositionally biased region" description="Low complexity" evidence="10">
    <location>
        <begin position="88"/>
        <end position="121"/>
    </location>
</feature>
<evidence type="ECO:0000256" key="4">
    <source>
        <dbReference type="ARBA" id="ARBA00023015"/>
    </source>
</evidence>
<name>A0A059AZV3_EUCGR</name>